<dbReference type="RefSeq" id="WP_271176861.1">
    <property type="nucleotide sequence ID" value="NZ_BAAAJO010000005.1"/>
</dbReference>
<organism evidence="2 3">
    <name type="scientific">Leifsonia poae</name>
    <dbReference type="NCBI Taxonomy" id="110933"/>
    <lineage>
        <taxon>Bacteria</taxon>
        <taxon>Bacillati</taxon>
        <taxon>Actinomycetota</taxon>
        <taxon>Actinomycetes</taxon>
        <taxon>Micrococcales</taxon>
        <taxon>Microbacteriaceae</taxon>
        <taxon>Leifsonia</taxon>
    </lineage>
</organism>
<evidence type="ECO:0000313" key="3">
    <source>
        <dbReference type="Proteomes" id="UP001142372"/>
    </source>
</evidence>
<evidence type="ECO:0000313" key="2">
    <source>
        <dbReference type="EMBL" id="GLJ76202.1"/>
    </source>
</evidence>
<proteinExistence type="predicted"/>
<dbReference type="PROSITE" id="PS51186">
    <property type="entry name" value="GNAT"/>
    <property type="match status" value="1"/>
</dbReference>
<dbReference type="InterPro" id="IPR000182">
    <property type="entry name" value="GNAT_dom"/>
</dbReference>
<dbReference type="EMBL" id="BSEN01000006">
    <property type="protein sequence ID" value="GLJ76202.1"/>
    <property type="molecule type" value="Genomic_DNA"/>
</dbReference>
<protein>
    <recommendedName>
        <fullName evidence="1">N-acetyltransferase domain-containing protein</fullName>
    </recommendedName>
</protein>
<reference evidence="2" key="1">
    <citation type="journal article" date="2014" name="Int. J. Syst. Evol. Microbiol.">
        <title>Complete genome sequence of Corynebacterium casei LMG S-19264T (=DSM 44701T), isolated from a smear-ripened cheese.</title>
        <authorList>
            <consortium name="US DOE Joint Genome Institute (JGI-PGF)"/>
            <person name="Walter F."/>
            <person name="Albersmeier A."/>
            <person name="Kalinowski J."/>
            <person name="Ruckert C."/>
        </authorList>
    </citation>
    <scope>NUCLEOTIDE SEQUENCE</scope>
    <source>
        <strain evidence="2">VKM Ac-1401</strain>
    </source>
</reference>
<dbReference type="InterPro" id="IPR016181">
    <property type="entry name" value="Acyl_CoA_acyltransferase"/>
</dbReference>
<dbReference type="SUPFAM" id="SSF55729">
    <property type="entry name" value="Acyl-CoA N-acyltransferases (Nat)"/>
    <property type="match status" value="1"/>
</dbReference>
<dbReference type="AlphaFoldDB" id="A0A9W6LZZ0"/>
<accession>A0A9W6LZZ0</accession>
<dbReference type="GO" id="GO:0016747">
    <property type="term" value="F:acyltransferase activity, transferring groups other than amino-acyl groups"/>
    <property type="evidence" value="ECO:0007669"/>
    <property type="project" value="InterPro"/>
</dbReference>
<comment type="caution">
    <text evidence="2">The sequence shown here is derived from an EMBL/GenBank/DDBJ whole genome shotgun (WGS) entry which is preliminary data.</text>
</comment>
<dbReference type="Gene3D" id="3.40.630.30">
    <property type="match status" value="1"/>
</dbReference>
<reference evidence="2" key="2">
    <citation type="submission" date="2023-01" db="EMBL/GenBank/DDBJ databases">
        <authorList>
            <person name="Sun Q."/>
            <person name="Evtushenko L."/>
        </authorList>
    </citation>
    <scope>NUCLEOTIDE SEQUENCE</scope>
    <source>
        <strain evidence="2">VKM Ac-1401</strain>
    </source>
</reference>
<keyword evidence="3" id="KW-1185">Reference proteome</keyword>
<evidence type="ECO:0000259" key="1">
    <source>
        <dbReference type="PROSITE" id="PS51186"/>
    </source>
</evidence>
<dbReference type="Proteomes" id="UP001142372">
    <property type="component" value="Unassembled WGS sequence"/>
</dbReference>
<dbReference type="Pfam" id="PF13302">
    <property type="entry name" value="Acetyltransf_3"/>
    <property type="match status" value="1"/>
</dbReference>
<gene>
    <name evidence="2" type="ORF">GCM10017584_17760</name>
</gene>
<name>A0A9W6LZZ0_9MICO</name>
<sequence length="177" mass="19144">MEIELRELVLPRDRDRVIDFLSANAWPFHSAATLSAAAAAGRLDAGLYSPPGAAAWWIAVPHDAHAGIVSVDELDDGSPMLDLRLATIHRGRGIGRRALGLATSRVFESDPAVRRIEGTTRADNLGMQRVFTACGYVQEARYREAWPVAGGDFTDSLGYAILRREWEAARGSGSSAP</sequence>
<feature type="domain" description="N-acetyltransferase" evidence="1">
    <location>
        <begin position="3"/>
        <end position="164"/>
    </location>
</feature>